<dbReference type="EMBL" id="BONF01000026">
    <property type="protein sequence ID" value="GIF83113.1"/>
    <property type="molecule type" value="Genomic_DNA"/>
</dbReference>
<organism evidence="1 2">
    <name type="scientific">Catellatospora bangladeshensis</name>
    <dbReference type="NCBI Taxonomy" id="310355"/>
    <lineage>
        <taxon>Bacteria</taxon>
        <taxon>Bacillati</taxon>
        <taxon>Actinomycetota</taxon>
        <taxon>Actinomycetes</taxon>
        <taxon>Micromonosporales</taxon>
        <taxon>Micromonosporaceae</taxon>
        <taxon>Catellatospora</taxon>
    </lineage>
</organism>
<dbReference type="AlphaFoldDB" id="A0A8J3NKK7"/>
<protein>
    <submittedName>
        <fullName evidence="1">Uncharacterized protein</fullName>
    </submittedName>
</protein>
<keyword evidence="2" id="KW-1185">Reference proteome</keyword>
<comment type="caution">
    <text evidence="1">The sequence shown here is derived from an EMBL/GenBank/DDBJ whole genome shotgun (WGS) entry which is preliminary data.</text>
</comment>
<reference evidence="1 2" key="1">
    <citation type="submission" date="2021-01" db="EMBL/GenBank/DDBJ databases">
        <title>Whole genome shotgun sequence of Catellatospora bangladeshensis NBRC 107357.</title>
        <authorList>
            <person name="Komaki H."/>
            <person name="Tamura T."/>
        </authorList>
    </citation>
    <scope>NUCLEOTIDE SEQUENCE [LARGE SCALE GENOMIC DNA]</scope>
    <source>
        <strain evidence="1 2">NBRC 107357</strain>
    </source>
</reference>
<sequence>MDAIDGSLAVRAAVLTALRGNSCQVVNVTGPLGVGKTRALDALDLGGARVADGVDDAAAVAEMVHTLRTADPGTVWIVGSRRPLATWAHWTGPAPAAVRVAPWRTASIEALARETGLRHPAELRLITALSGGIPLIATHLARALLSGVPADARAAAAAPAAREVLRRLGPEGAGLEEALTALATLGIADEEMLGQLTGLATAEFDRIGELSVIRRDELGLAVREPYRTLLDLTARWRRPLARQSLLAGGVRHRVRQAAAQRDRRGQVGVVGPSLALVDDPVIRETLFPAAEPQVRIRPAEPGDEADIVRLTRLWARRGRLDARACGRMLETWWSCQPTGFYLAVGPDGEALGLSNVLPLRESATPALELLLQQHTGALRADADGTTGVLVGLAVSGDEDPAVHAAILRHTLAVGMTAERVLVSTPWLPYQRLCEQLGMVHQGDTRHDVYRCGRMNRIYLQDFAVEALPSWLGRLGAGGPGAAFDWEQHVRQALSDLHRPGRLAANPLAGLAVTGSGANIAALLRAAVELLGGSGEQADVEAAQALTWRYLHTGAREPLRLGHSRATYFRRLRHGVRRVTEIIQALAGDGGAGSAAWPAVHRRE</sequence>
<accession>A0A8J3NKK7</accession>
<dbReference type="RefSeq" id="WP_203749423.1">
    <property type="nucleotide sequence ID" value="NZ_BONF01000026.1"/>
</dbReference>
<proteinExistence type="predicted"/>
<name>A0A8J3NKK7_9ACTN</name>
<gene>
    <name evidence="1" type="ORF">Cba03nite_44620</name>
</gene>
<dbReference type="Proteomes" id="UP000601223">
    <property type="component" value="Unassembled WGS sequence"/>
</dbReference>
<evidence type="ECO:0000313" key="1">
    <source>
        <dbReference type="EMBL" id="GIF83113.1"/>
    </source>
</evidence>
<evidence type="ECO:0000313" key="2">
    <source>
        <dbReference type="Proteomes" id="UP000601223"/>
    </source>
</evidence>